<gene>
    <name evidence="7" type="ORF">BJG266_LOCUS21138</name>
    <name evidence="8" type="ORF">QVE165_LOCUS25972</name>
    <name evidence="9" type="ORF">QVE165_LOCUS30515</name>
</gene>
<dbReference type="SUPFAM" id="SSF81321">
    <property type="entry name" value="Family A G protein-coupled receptor-like"/>
    <property type="match status" value="1"/>
</dbReference>
<keyword evidence="2 5" id="KW-0812">Transmembrane</keyword>
<protein>
    <recommendedName>
        <fullName evidence="6">G-protein coupled receptors family 1 profile domain-containing protein</fullName>
    </recommendedName>
</protein>
<evidence type="ECO:0000256" key="4">
    <source>
        <dbReference type="ARBA" id="ARBA00023136"/>
    </source>
</evidence>
<dbReference type="Proteomes" id="UP000663832">
    <property type="component" value="Unassembled WGS sequence"/>
</dbReference>
<dbReference type="EMBL" id="CAJNOI010000124">
    <property type="protein sequence ID" value="CAF1097085.1"/>
    <property type="molecule type" value="Genomic_DNA"/>
</dbReference>
<dbReference type="Gene3D" id="1.20.1070.10">
    <property type="entry name" value="Rhodopsin 7-helix transmembrane proteins"/>
    <property type="match status" value="1"/>
</dbReference>
<dbReference type="GO" id="GO:0016020">
    <property type="term" value="C:membrane"/>
    <property type="evidence" value="ECO:0007669"/>
    <property type="project" value="UniProtKB-SubCell"/>
</dbReference>
<evidence type="ECO:0000256" key="3">
    <source>
        <dbReference type="ARBA" id="ARBA00022989"/>
    </source>
</evidence>
<dbReference type="OrthoDB" id="10089579at2759"/>
<sequence>MSIATLLSSIQQLFRIGGPILLFIGITSCILNLLVLRRISLRKSPCTICLVAVNIVNLAYLFFGFLFAVFLVGYNSDPSTSSIIFCRFRNYMSFILTCCEPSCLILASIDRVLVTSPNAGTRRRSTRRLTIISMIGICSFWAIFHIHTLIFIQIVQYGTNYFVCIYQPGAYTTFISYYSLVVTGCLPPTLMAIFGCWTVKNIRQVRRVRHNASTRTTATVVVVGGAHTLQSKDQQLIRMLFIEILSYIICKYPGTLMLIYQQITQYDIKSDERRQIEQAIQELTAFLYFVENSIGCYTNMIASKTFRTELKRILIKIPTYFRSSVA</sequence>
<feature type="transmembrane region" description="Helical" evidence="5">
    <location>
        <begin position="175"/>
        <end position="199"/>
    </location>
</feature>
<dbReference type="GO" id="GO:0004930">
    <property type="term" value="F:G protein-coupled receptor activity"/>
    <property type="evidence" value="ECO:0007669"/>
    <property type="project" value="InterPro"/>
</dbReference>
<dbReference type="EMBL" id="CAJNOM010000191">
    <property type="protein sequence ID" value="CAF1203876.1"/>
    <property type="molecule type" value="Genomic_DNA"/>
</dbReference>
<feature type="transmembrane region" description="Helical" evidence="5">
    <location>
        <begin position="48"/>
        <end position="71"/>
    </location>
</feature>
<dbReference type="PROSITE" id="PS50262">
    <property type="entry name" value="G_PROTEIN_RECEP_F1_2"/>
    <property type="match status" value="1"/>
</dbReference>
<keyword evidence="10" id="KW-1185">Reference proteome</keyword>
<accession>A0A815D2C7</accession>
<comment type="caution">
    <text evidence="9">The sequence shown here is derived from an EMBL/GenBank/DDBJ whole genome shotgun (WGS) entry which is preliminary data.</text>
</comment>
<dbReference type="InterPro" id="IPR017452">
    <property type="entry name" value="GPCR_Rhodpsn_7TM"/>
</dbReference>
<evidence type="ECO:0000256" key="1">
    <source>
        <dbReference type="ARBA" id="ARBA00004370"/>
    </source>
</evidence>
<evidence type="ECO:0000259" key="6">
    <source>
        <dbReference type="PROSITE" id="PS50262"/>
    </source>
</evidence>
<evidence type="ECO:0000256" key="2">
    <source>
        <dbReference type="ARBA" id="ARBA00022692"/>
    </source>
</evidence>
<dbReference type="Proteomes" id="UP000663877">
    <property type="component" value="Unassembled WGS sequence"/>
</dbReference>
<reference evidence="9" key="1">
    <citation type="submission" date="2021-02" db="EMBL/GenBank/DDBJ databases">
        <authorList>
            <person name="Nowell W R."/>
        </authorList>
    </citation>
    <scope>NUCLEOTIDE SEQUENCE</scope>
</reference>
<name>A0A815D2C7_9BILA</name>
<organism evidence="9 10">
    <name type="scientific">Adineta steineri</name>
    <dbReference type="NCBI Taxonomy" id="433720"/>
    <lineage>
        <taxon>Eukaryota</taxon>
        <taxon>Metazoa</taxon>
        <taxon>Spiralia</taxon>
        <taxon>Gnathifera</taxon>
        <taxon>Rotifera</taxon>
        <taxon>Eurotatoria</taxon>
        <taxon>Bdelloidea</taxon>
        <taxon>Adinetida</taxon>
        <taxon>Adinetidae</taxon>
        <taxon>Adineta</taxon>
    </lineage>
</organism>
<feature type="transmembrane region" description="Helical" evidence="5">
    <location>
        <begin position="129"/>
        <end position="155"/>
    </location>
</feature>
<dbReference type="EMBL" id="CAJNOM010000254">
    <property type="protein sequence ID" value="CAF1287837.1"/>
    <property type="molecule type" value="Genomic_DNA"/>
</dbReference>
<keyword evidence="4 5" id="KW-0472">Membrane</keyword>
<evidence type="ECO:0000313" key="7">
    <source>
        <dbReference type="EMBL" id="CAF1097085.1"/>
    </source>
</evidence>
<keyword evidence="3 5" id="KW-1133">Transmembrane helix</keyword>
<feature type="transmembrane region" description="Helical" evidence="5">
    <location>
        <begin position="91"/>
        <end position="109"/>
    </location>
</feature>
<dbReference type="PANTHER" id="PTHR46641">
    <property type="entry name" value="FMRFAMIDE RECEPTOR-RELATED"/>
    <property type="match status" value="1"/>
</dbReference>
<comment type="subcellular location">
    <subcellularLocation>
        <location evidence="1">Membrane</location>
    </subcellularLocation>
</comment>
<dbReference type="InterPro" id="IPR052954">
    <property type="entry name" value="GPCR-Ligand_Int"/>
</dbReference>
<evidence type="ECO:0000313" key="10">
    <source>
        <dbReference type="Proteomes" id="UP000663832"/>
    </source>
</evidence>
<dbReference type="AlphaFoldDB" id="A0A815D2C7"/>
<evidence type="ECO:0000313" key="8">
    <source>
        <dbReference type="EMBL" id="CAF1203876.1"/>
    </source>
</evidence>
<dbReference type="InterPro" id="IPR000276">
    <property type="entry name" value="GPCR_Rhodpsn"/>
</dbReference>
<feature type="domain" description="G-protein coupled receptors family 1 profile" evidence="6">
    <location>
        <begin position="28"/>
        <end position="299"/>
    </location>
</feature>
<dbReference type="Pfam" id="PF00001">
    <property type="entry name" value="7tm_1"/>
    <property type="match status" value="1"/>
</dbReference>
<evidence type="ECO:0000313" key="9">
    <source>
        <dbReference type="EMBL" id="CAF1287837.1"/>
    </source>
</evidence>
<feature type="transmembrane region" description="Helical" evidence="5">
    <location>
        <begin position="16"/>
        <end position="36"/>
    </location>
</feature>
<evidence type="ECO:0000256" key="5">
    <source>
        <dbReference type="SAM" id="Phobius"/>
    </source>
</evidence>
<proteinExistence type="predicted"/>